<proteinExistence type="inferred from homology"/>
<evidence type="ECO:0008006" key="10">
    <source>
        <dbReference type="Google" id="ProtNLM"/>
    </source>
</evidence>
<keyword evidence="3" id="KW-0808">Transferase</keyword>
<comment type="similarity">
    <text evidence="2">Belongs to the lipid A palmitoyltransferase family.</text>
</comment>
<evidence type="ECO:0000313" key="9">
    <source>
        <dbReference type="Proteomes" id="UP000634011"/>
    </source>
</evidence>
<dbReference type="EMBL" id="JACOFV010000002">
    <property type="protein sequence ID" value="MBC3861204.1"/>
    <property type="molecule type" value="Genomic_DNA"/>
</dbReference>
<evidence type="ECO:0000256" key="5">
    <source>
        <dbReference type="ARBA" id="ARBA00023136"/>
    </source>
</evidence>
<dbReference type="SUPFAM" id="SSF56925">
    <property type="entry name" value="OMPA-like"/>
    <property type="match status" value="1"/>
</dbReference>
<sequence>MAQVPAEDQPGWYERAKRKMTKIVDEGAMSLNLSGLAHHGRNTYTPEKISELNENAWGLGFTKAIRDEKDNEELFYAMIISDSHYKPQPMAGYAYQWMKPIAGNIEIGGGYTYSLISRTDYFKGVPFPIALPVASIGTKNTKLMAAYVPRLSKNKGNGDVLLLFVRIDLN</sequence>
<keyword evidence="4" id="KW-0732">Signal</keyword>
<comment type="subcellular location">
    <subcellularLocation>
        <location evidence="1">Cell outer membrane</location>
    </subcellularLocation>
</comment>
<keyword evidence="6" id="KW-0998">Cell outer membrane</keyword>
<dbReference type="AlphaFoldDB" id="A0A923HCI3"/>
<evidence type="ECO:0000256" key="3">
    <source>
        <dbReference type="ARBA" id="ARBA00022679"/>
    </source>
</evidence>
<evidence type="ECO:0000256" key="7">
    <source>
        <dbReference type="ARBA" id="ARBA00023315"/>
    </source>
</evidence>
<accession>A0A923HCI3</accession>
<evidence type="ECO:0000256" key="6">
    <source>
        <dbReference type="ARBA" id="ARBA00023237"/>
    </source>
</evidence>
<evidence type="ECO:0000256" key="1">
    <source>
        <dbReference type="ARBA" id="ARBA00004442"/>
    </source>
</evidence>
<dbReference type="InterPro" id="IPR011250">
    <property type="entry name" value="OMP/PagP_B-barrel"/>
</dbReference>
<dbReference type="Pfam" id="PF07017">
    <property type="entry name" value="PagP"/>
    <property type="match status" value="1"/>
</dbReference>
<protein>
    <recommendedName>
        <fullName evidence="10">Lipid A palmitoyltransferase PagP</fullName>
    </recommendedName>
</protein>
<dbReference type="GO" id="GO:0009279">
    <property type="term" value="C:cell outer membrane"/>
    <property type="evidence" value="ECO:0007669"/>
    <property type="project" value="UniProtKB-SubCell"/>
</dbReference>
<dbReference type="InterPro" id="IPR009746">
    <property type="entry name" value="LipidA_acyl_PagP"/>
</dbReference>
<comment type="caution">
    <text evidence="8">The sequence shown here is derived from an EMBL/GenBank/DDBJ whole genome shotgun (WGS) entry which is preliminary data.</text>
</comment>
<keyword evidence="7" id="KW-0012">Acyltransferase</keyword>
<gene>
    <name evidence="8" type="ORF">H8K32_03750</name>
</gene>
<dbReference type="GO" id="GO:0016746">
    <property type="term" value="F:acyltransferase activity"/>
    <property type="evidence" value="ECO:0007669"/>
    <property type="project" value="UniProtKB-KW"/>
</dbReference>
<evidence type="ECO:0000313" key="8">
    <source>
        <dbReference type="EMBL" id="MBC3861204.1"/>
    </source>
</evidence>
<keyword evidence="5" id="KW-0472">Membrane</keyword>
<dbReference type="Proteomes" id="UP000634011">
    <property type="component" value="Unassembled WGS sequence"/>
</dbReference>
<keyword evidence="9" id="KW-1185">Reference proteome</keyword>
<reference evidence="8" key="1">
    <citation type="submission" date="2020-08" db="EMBL/GenBank/DDBJ databases">
        <title>Novel species isolated from subtropical streams in China.</title>
        <authorList>
            <person name="Lu H."/>
        </authorList>
    </citation>
    <scope>NUCLEOTIDE SEQUENCE</scope>
    <source>
        <strain evidence="8">KACC 12607</strain>
    </source>
</reference>
<evidence type="ECO:0000256" key="2">
    <source>
        <dbReference type="ARBA" id="ARBA00006368"/>
    </source>
</evidence>
<name>A0A923HCI3_9BURK</name>
<evidence type="ECO:0000256" key="4">
    <source>
        <dbReference type="ARBA" id="ARBA00022729"/>
    </source>
</evidence>
<organism evidence="8 9">
    <name type="scientific">Undibacterium jejuense</name>
    <dbReference type="NCBI Taxonomy" id="1344949"/>
    <lineage>
        <taxon>Bacteria</taxon>
        <taxon>Pseudomonadati</taxon>
        <taxon>Pseudomonadota</taxon>
        <taxon>Betaproteobacteria</taxon>
        <taxon>Burkholderiales</taxon>
        <taxon>Oxalobacteraceae</taxon>
        <taxon>Undibacterium</taxon>
    </lineage>
</organism>
<dbReference type="Gene3D" id="2.40.160.20">
    <property type="match status" value="1"/>
</dbReference>